<organism evidence="5 6">
    <name type="scientific">Roseovarius lutimaris</name>
    <dbReference type="NCBI Taxonomy" id="1005928"/>
    <lineage>
        <taxon>Bacteria</taxon>
        <taxon>Pseudomonadati</taxon>
        <taxon>Pseudomonadota</taxon>
        <taxon>Alphaproteobacteria</taxon>
        <taxon>Rhodobacterales</taxon>
        <taxon>Roseobacteraceae</taxon>
        <taxon>Roseovarius</taxon>
    </lineage>
</organism>
<dbReference type="InterPro" id="IPR036390">
    <property type="entry name" value="WH_DNA-bd_sf"/>
</dbReference>
<feature type="domain" description="HTH gntR-type" evidence="4">
    <location>
        <begin position="15"/>
        <end position="82"/>
    </location>
</feature>
<name>A0A1I4ZBX4_9RHOB</name>
<gene>
    <name evidence="5" type="ORF">SAMN04487859_103103</name>
</gene>
<dbReference type="CDD" id="cd07377">
    <property type="entry name" value="WHTH_GntR"/>
    <property type="match status" value="1"/>
</dbReference>
<keyword evidence="6" id="KW-1185">Reference proteome</keyword>
<dbReference type="SMART" id="SM00345">
    <property type="entry name" value="HTH_GNTR"/>
    <property type="match status" value="1"/>
</dbReference>
<dbReference type="GO" id="GO:0003700">
    <property type="term" value="F:DNA-binding transcription factor activity"/>
    <property type="evidence" value="ECO:0007669"/>
    <property type="project" value="InterPro"/>
</dbReference>
<accession>A0A1I4ZBX4</accession>
<dbReference type="PANTHER" id="PTHR43537:SF45">
    <property type="entry name" value="GNTR FAMILY REGULATORY PROTEIN"/>
    <property type="match status" value="1"/>
</dbReference>
<dbReference type="PANTHER" id="PTHR43537">
    <property type="entry name" value="TRANSCRIPTIONAL REGULATOR, GNTR FAMILY"/>
    <property type="match status" value="1"/>
</dbReference>
<dbReference type="EMBL" id="FOVP01000003">
    <property type="protein sequence ID" value="SFN47766.1"/>
    <property type="molecule type" value="Genomic_DNA"/>
</dbReference>
<dbReference type="RefSeq" id="WP_092834337.1">
    <property type="nucleotide sequence ID" value="NZ_FOVP01000003.1"/>
</dbReference>
<dbReference type="SUPFAM" id="SSF48008">
    <property type="entry name" value="GntR ligand-binding domain-like"/>
    <property type="match status" value="1"/>
</dbReference>
<dbReference type="OrthoDB" id="7618373at2"/>
<dbReference type="InterPro" id="IPR011711">
    <property type="entry name" value="GntR_C"/>
</dbReference>
<dbReference type="GO" id="GO:0003677">
    <property type="term" value="F:DNA binding"/>
    <property type="evidence" value="ECO:0007669"/>
    <property type="project" value="UniProtKB-KW"/>
</dbReference>
<protein>
    <submittedName>
        <fullName evidence="5">Transcriptional regulator, GntR family</fullName>
    </submittedName>
</protein>
<sequence length="230" mass="25465">MSLIDKHLAPGPDGETIVESIQRLILERICFLDYRPGDQLKEAVIAQEFGVSRTPVRDAISRISHLGLVETRNGVGTVVVALSDAEIRQVYEMRLELAMLIGTLSPKQASEDHIALAQALLQEVKAWGMNVDPRTYVMLNDRLNKLIADLIGNVVLRSFWLQTYYQAASTWHRVSAIVGAEVAKSLLDELSDLCTALEAGDMAAVGYVQRVHIGYGFQRIKTHLLTDQPG</sequence>
<dbReference type="Gene3D" id="1.10.10.10">
    <property type="entry name" value="Winged helix-like DNA-binding domain superfamily/Winged helix DNA-binding domain"/>
    <property type="match status" value="1"/>
</dbReference>
<evidence type="ECO:0000313" key="5">
    <source>
        <dbReference type="EMBL" id="SFN47766.1"/>
    </source>
</evidence>
<dbReference type="SUPFAM" id="SSF46785">
    <property type="entry name" value="Winged helix' DNA-binding domain"/>
    <property type="match status" value="1"/>
</dbReference>
<evidence type="ECO:0000313" key="6">
    <source>
        <dbReference type="Proteomes" id="UP000198599"/>
    </source>
</evidence>
<evidence type="ECO:0000256" key="1">
    <source>
        <dbReference type="ARBA" id="ARBA00023015"/>
    </source>
</evidence>
<reference evidence="6" key="1">
    <citation type="submission" date="2016-10" db="EMBL/GenBank/DDBJ databases">
        <authorList>
            <person name="Varghese N."/>
            <person name="Submissions S."/>
        </authorList>
    </citation>
    <scope>NUCLEOTIDE SEQUENCE [LARGE SCALE GENOMIC DNA]</scope>
    <source>
        <strain evidence="6">DSM 28463</strain>
    </source>
</reference>
<dbReference type="Gene3D" id="1.20.120.530">
    <property type="entry name" value="GntR ligand-binding domain-like"/>
    <property type="match status" value="1"/>
</dbReference>
<dbReference type="InterPro" id="IPR000524">
    <property type="entry name" value="Tscrpt_reg_HTH_GntR"/>
</dbReference>
<evidence type="ECO:0000256" key="3">
    <source>
        <dbReference type="ARBA" id="ARBA00023163"/>
    </source>
</evidence>
<keyword evidence="3" id="KW-0804">Transcription</keyword>
<dbReference type="AlphaFoldDB" id="A0A1I4ZBX4"/>
<keyword evidence="1" id="KW-0805">Transcription regulation</keyword>
<proteinExistence type="predicted"/>
<evidence type="ECO:0000259" key="4">
    <source>
        <dbReference type="PROSITE" id="PS50949"/>
    </source>
</evidence>
<dbReference type="Pfam" id="PF07729">
    <property type="entry name" value="FCD"/>
    <property type="match status" value="1"/>
</dbReference>
<dbReference type="PROSITE" id="PS50949">
    <property type="entry name" value="HTH_GNTR"/>
    <property type="match status" value="1"/>
</dbReference>
<dbReference type="Pfam" id="PF00392">
    <property type="entry name" value="GntR"/>
    <property type="match status" value="1"/>
</dbReference>
<keyword evidence="2" id="KW-0238">DNA-binding</keyword>
<dbReference type="Proteomes" id="UP000198599">
    <property type="component" value="Unassembled WGS sequence"/>
</dbReference>
<dbReference type="InterPro" id="IPR008920">
    <property type="entry name" value="TF_FadR/GntR_C"/>
</dbReference>
<dbReference type="InterPro" id="IPR036388">
    <property type="entry name" value="WH-like_DNA-bd_sf"/>
</dbReference>
<dbReference type="SMART" id="SM00895">
    <property type="entry name" value="FCD"/>
    <property type="match status" value="1"/>
</dbReference>
<dbReference type="STRING" id="1005928.SAMN04487859_103103"/>
<evidence type="ECO:0000256" key="2">
    <source>
        <dbReference type="ARBA" id="ARBA00023125"/>
    </source>
</evidence>